<keyword evidence="2" id="KW-1185">Reference proteome</keyword>
<dbReference type="EMBL" id="JAPFFL010000001">
    <property type="protein sequence ID" value="KAJ6749925.1"/>
    <property type="molecule type" value="Genomic_DNA"/>
</dbReference>
<accession>A0A9Q0ZWV8</accession>
<evidence type="ECO:0000313" key="2">
    <source>
        <dbReference type="Proteomes" id="UP001151529"/>
    </source>
</evidence>
<name>A0A9Q0ZWV8_SALVM</name>
<dbReference type="AlphaFoldDB" id="A0A9Q0ZWV8"/>
<protein>
    <submittedName>
        <fullName evidence="1">Uncharacterized protein</fullName>
    </submittedName>
</protein>
<reference evidence="1" key="1">
    <citation type="submission" date="2022-11" db="EMBL/GenBank/DDBJ databases">
        <authorList>
            <person name="Hyden B.L."/>
            <person name="Feng K."/>
            <person name="Yates T."/>
            <person name="Jawdy S."/>
            <person name="Smart L.B."/>
            <person name="Muchero W."/>
        </authorList>
    </citation>
    <scope>NUCLEOTIDE SEQUENCE</scope>
    <source>
        <tissue evidence="1">Shoot tip</tissue>
    </source>
</reference>
<comment type="caution">
    <text evidence="1">The sequence shown here is derived from an EMBL/GenBank/DDBJ whole genome shotgun (WGS) entry which is preliminary data.</text>
</comment>
<reference evidence="1" key="2">
    <citation type="journal article" date="2023" name="Int. J. Mol. Sci.">
        <title>De Novo Assembly and Annotation of 11 Diverse Shrub Willow (Salix) Genomes Reveals Novel Gene Organization in Sex-Linked Regions.</title>
        <authorList>
            <person name="Hyden B."/>
            <person name="Feng K."/>
            <person name="Yates T.B."/>
            <person name="Jawdy S."/>
            <person name="Cereghino C."/>
            <person name="Smart L.B."/>
            <person name="Muchero W."/>
        </authorList>
    </citation>
    <scope>NUCLEOTIDE SEQUENCE [LARGE SCALE GENOMIC DNA]</scope>
    <source>
        <tissue evidence="1">Shoot tip</tissue>
    </source>
</reference>
<dbReference type="Proteomes" id="UP001151529">
    <property type="component" value="Chromosome 16"/>
</dbReference>
<proteinExistence type="predicted"/>
<evidence type="ECO:0000313" key="1">
    <source>
        <dbReference type="EMBL" id="KAJ6749925.1"/>
    </source>
</evidence>
<organism evidence="1 2">
    <name type="scientific">Salix viminalis</name>
    <name type="common">Common osier</name>
    <name type="synonym">Basket willow</name>
    <dbReference type="NCBI Taxonomy" id="40686"/>
    <lineage>
        <taxon>Eukaryota</taxon>
        <taxon>Viridiplantae</taxon>
        <taxon>Streptophyta</taxon>
        <taxon>Embryophyta</taxon>
        <taxon>Tracheophyta</taxon>
        <taxon>Spermatophyta</taxon>
        <taxon>Magnoliopsida</taxon>
        <taxon>eudicotyledons</taxon>
        <taxon>Gunneridae</taxon>
        <taxon>Pentapetalae</taxon>
        <taxon>rosids</taxon>
        <taxon>fabids</taxon>
        <taxon>Malpighiales</taxon>
        <taxon>Salicaceae</taxon>
        <taxon>Saliceae</taxon>
        <taxon>Salix</taxon>
    </lineage>
</organism>
<sequence length="100" mass="11265">MQKMPLSAFHFQVFTMQIGSASATFVNLSGSNFMINVKGEWFRPTIQTLVFTKTDRMNMKDGIIFISSNLSQVSVYQWQLIARGKAPLLFDSLKLGILQG</sequence>
<gene>
    <name evidence="1" type="ORF">OIU85_000541</name>
</gene>